<organism evidence="1 2">
    <name type="scientific">Steinernema glaseri</name>
    <dbReference type="NCBI Taxonomy" id="37863"/>
    <lineage>
        <taxon>Eukaryota</taxon>
        <taxon>Metazoa</taxon>
        <taxon>Ecdysozoa</taxon>
        <taxon>Nematoda</taxon>
        <taxon>Chromadorea</taxon>
        <taxon>Rhabditida</taxon>
        <taxon>Tylenchina</taxon>
        <taxon>Panagrolaimomorpha</taxon>
        <taxon>Strongyloidoidea</taxon>
        <taxon>Steinernematidae</taxon>
        <taxon>Steinernema</taxon>
    </lineage>
</organism>
<reference evidence="2" key="1">
    <citation type="submission" date="2016-11" db="UniProtKB">
        <authorList>
            <consortium name="WormBaseParasite"/>
        </authorList>
    </citation>
    <scope>IDENTIFICATION</scope>
</reference>
<keyword evidence="1" id="KW-1185">Reference proteome</keyword>
<sequence>MGEGRFTYIYDAYYPTTMEPTRIHVMDIVECPLERLLPGTRLVVLNGYRRTRDGRDTITFQDDTIVGFVL</sequence>
<evidence type="ECO:0000313" key="1">
    <source>
        <dbReference type="Proteomes" id="UP000095287"/>
    </source>
</evidence>
<proteinExistence type="predicted"/>
<evidence type="ECO:0000313" key="2">
    <source>
        <dbReference type="WBParaSite" id="L893_g27911.t1"/>
    </source>
</evidence>
<dbReference type="WBParaSite" id="L893_g27911.t1">
    <property type="protein sequence ID" value="L893_g27911.t1"/>
    <property type="gene ID" value="L893_g27911"/>
</dbReference>
<accession>A0A1I7ZMD8</accession>
<dbReference type="Proteomes" id="UP000095287">
    <property type="component" value="Unplaced"/>
</dbReference>
<name>A0A1I7ZMD8_9BILA</name>
<dbReference type="AlphaFoldDB" id="A0A1I7ZMD8"/>
<protein>
    <submittedName>
        <fullName evidence="2">MOSC domain-containing protein</fullName>
    </submittedName>
</protein>